<dbReference type="STRING" id="1802281.A3A44_00810"/>
<feature type="domain" description="Peptide methionine sulphoxide reductase MsrA" evidence="5">
    <location>
        <begin position="10"/>
        <end position="160"/>
    </location>
</feature>
<comment type="catalytic activity">
    <reaction evidence="2 4">
        <text>L-methionyl-[protein] + [thioredoxin]-disulfide + H2O = L-methionyl-(S)-S-oxide-[protein] + [thioredoxin]-dithiol</text>
        <dbReference type="Rhea" id="RHEA:14217"/>
        <dbReference type="Rhea" id="RHEA-COMP:10698"/>
        <dbReference type="Rhea" id="RHEA-COMP:10700"/>
        <dbReference type="Rhea" id="RHEA-COMP:12313"/>
        <dbReference type="Rhea" id="RHEA-COMP:12315"/>
        <dbReference type="ChEBI" id="CHEBI:15377"/>
        <dbReference type="ChEBI" id="CHEBI:16044"/>
        <dbReference type="ChEBI" id="CHEBI:29950"/>
        <dbReference type="ChEBI" id="CHEBI:44120"/>
        <dbReference type="ChEBI" id="CHEBI:50058"/>
        <dbReference type="EC" id="1.8.4.11"/>
    </reaction>
</comment>
<protein>
    <recommendedName>
        <fullName evidence="4">Peptide methionine sulfoxide reductase MsrA</fullName>
        <shortName evidence="4">Protein-methionine-S-oxide reductase</shortName>
        <ecNumber evidence="4">1.8.4.11</ecNumber>
    </recommendedName>
    <alternativeName>
        <fullName evidence="4">Peptide-methionine (S)-S-oxide reductase</fullName>
        <shortName evidence="4">Peptide Met(O) reductase</shortName>
    </alternativeName>
</protein>
<evidence type="ECO:0000313" key="6">
    <source>
        <dbReference type="EMBL" id="OHA08433.1"/>
    </source>
</evidence>
<dbReference type="Proteomes" id="UP000178977">
    <property type="component" value="Unassembled WGS sequence"/>
</dbReference>
<evidence type="ECO:0000256" key="2">
    <source>
        <dbReference type="ARBA" id="ARBA00047806"/>
    </source>
</evidence>
<dbReference type="EMBL" id="MHQT01000040">
    <property type="protein sequence ID" value="OHA08433.1"/>
    <property type="molecule type" value="Genomic_DNA"/>
</dbReference>
<dbReference type="AlphaFoldDB" id="A0A1G2L9W8"/>
<comment type="catalytic activity">
    <reaction evidence="3 4">
        <text>[thioredoxin]-disulfide + L-methionine + H2O = L-methionine (S)-S-oxide + [thioredoxin]-dithiol</text>
        <dbReference type="Rhea" id="RHEA:19993"/>
        <dbReference type="Rhea" id="RHEA-COMP:10698"/>
        <dbReference type="Rhea" id="RHEA-COMP:10700"/>
        <dbReference type="ChEBI" id="CHEBI:15377"/>
        <dbReference type="ChEBI" id="CHEBI:29950"/>
        <dbReference type="ChEBI" id="CHEBI:50058"/>
        <dbReference type="ChEBI" id="CHEBI:57844"/>
        <dbReference type="ChEBI" id="CHEBI:58772"/>
        <dbReference type="EC" id="1.8.4.11"/>
    </reaction>
</comment>
<dbReference type="HAMAP" id="MF_01401">
    <property type="entry name" value="MsrA"/>
    <property type="match status" value="1"/>
</dbReference>
<dbReference type="Gene3D" id="3.30.1060.10">
    <property type="entry name" value="Peptide methionine sulphoxide reductase MsrA"/>
    <property type="match status" value="1"/>
</dbReference>
<evidence type="ECO:0000256" key="4">
    <source>
        <dbReference type="HAMAP-Rule" id="MF_01401"/>
    </source>
</evidence>
<dbReference type="InterPro" id="IPR002569">
    <property type="entry name" value="Met_Sox_Rdtase_MsrA_dom"/>
</dbReference>
<comment type="function">
    <text evidence="4">Has an important function as a repair enzyme for proteins that have been inactivated by oxidation. Catalyzes the reversible oxidation-reduction of methionine sulfoxide in proteins to methionine.</text>
</comment>
<dbReference type="SUPFAM" id="SSF55068">
    <property type="entry name" value="Peptide methionine sulfoxide reductase"/>
    <property type="match status" value="1"/>
</dbReference>
<keyword evidence="1 4" id="KW-0560">Oxidoreductase</keyword>
<feature type="active site" evidence="4">
    <location>
        <position position="16"/>
    </location>
</feature>
<dbReference type="Pfam" id="PF01625">
    <property type="entry name" value="PMSR"/>
    <property type="match status" value="1"/>
</dbReference>
<proteinExistence type="inferred from homology"/>
<comment type="similarity">
    <text evidence="4">Belongs to the MsrA Met sulfoxide reductase family.</text>
</comment>
<dbReference type="InterPro" id="IPR036509">
    <property type="entry name" value="Met_Sox_Rdtase_MsrA_sf"/>
</dbReference>
<dbReference type="PANTHER" id="PTHR43774">
    <property type="entry name" value="PEPTIDE METHIONINE SULFOXIDE REDUCTASE"/>
    <property type="match status" value="1"/>
</dbReference>
<evidence type="ECO:0000256" key="3">
    <source>
        <dbReference type="ARBA" id="ARBA00048782"/>
    </source>
</evidence>
<dbReference type="NCBIfam" id="TIGR00401">
    <property type="entry name" value="msrA"/>
    <property type="match status" value="1"/>
</dbReference>
<evidence type="ECO:0000259" key="5">
    <source>
        <dbReference type="Pfam" id="PF01625"/>
    </source>
</evidence>
<sequence>MEVEQQHEVVAFGGGCFWCTEAVFLMLKGVEKVTSGYAGGTTANPTYELVSSGATGHAEVIEVVYDSNAIPFRKLLDVFFAAHEPTTLNRQGADTGTQYRSIILYTTGAQQAEAAAMIRELSAAKMSPSPIVTEVKKLERFWPAEGYHRDFYAKNPGEPYAAAVIAPKVEKTKREFPGLLKPDA</sequence>
<comment type="caution">
    <text evidence="6">The sequence shown here is derived from an EMBL/GenBank/DDBJ whole genome shotgun (WGS) entry which is preliminary data.</text>
</comment>
<evidence type="ECO:0000256" key="1">
    <source>
        <dbReference type="ARBA" id="ARBA00023002"/>
    </source>
</evidence>
<dbReference type="PANTHER" id="PTHR43774:SF1">
    <property type="entry name" value="PEPTIDE METHIONINE SULFOXIDE REDUCTASE MSRA 2"/>
    <property type="match status" value="1"/>
</dbReference>
<dbReference type="EC" id="1.8.4.11" evidence="4"/>
<name>A0A1G2L9W8_9BACT</name>
<accession>A0A1G2L9W8</accession>
<dbReference type="GO" id="GO:0033744">
    <property type="term" value="F:L-methionine:thioredoxin-disulfide S-oxidoreductase activity"/>
    <property type="evidence" value="ECO:0007669"/>
    <property type="project" value="RHEA"/>
</dbReference>
<dbReference type="GO" id="GO:0008113">
    <property type="term" value="F:peptide-methionine (S)-S-oxide reductase activity"/>
    <property type="evidence" value="ECO:0007669"/>
    <property type="project" value="UniProtKB-UniRule"/>
</dbReference>
<gene>
    <name evidence="4" type="primary">msrA</name>
    <name evidence="6" type="ORF">A3A44_00810</name>
</gene>
<organism evidence="6 7">
    <name type="scientific">Candidatus Sungbacteria bacterium RIFCSPLOWO2_01_FULL_60_25</name>
    <dbReference type="NCBI Taxonomy" id="1802281"/>
    <lineage>
        <taxon>Bacteria</taxon>
        <taxon>Candidatus Sungiibacteriota</taxon>
    </lineage>
</organism>
<reference evidence="6 7" key="1">
    <citation type="journal article" date="2016" name="Nat. Commun.">
        <title>Thousands of microbial genomes shed light on interconnected biogeochemical processes in an aquifer system.</title>
        <authorList>
            <person name="Anantharaman K."/>
            <person name="Brown C.T."/>
            <person name="Hug L.A."/>
            <person name="Sharon I."/>
            <person name="Castelle C.J."/>
            <person name="Probst A.J."/>
            <person name="Thomas B.C."/>
            <person name="Singh A."/>
            <person name="Wilkins M.J."/>
            <person name="Karaoz U."/>
            <person name="Brodie E.L."/>
            <person name="Williams K.H."/>
            <person name="Hubbard S.S."/>
            <person name="Banfield J.F."/>
        </authorList>
    </citation>
    <scope>NUCLEOTIDE SEQUENCE [LARGE SCALE GENOMIC DNA]</scope>
</reference>
<evidence type="ECO:0000313" key="7">
    <source>
        <dbReference type="Proteomes" id="UP000178977"/>
    </source>
</evidence>